<comment type="caution">
    <text evidence="2">The sequence shown here is derived from an EMBL/GenBank/DDBJ whole genome shotgun (WGS) entry which is preliminary data.</text>
</comment>
<accession>A0A9W7SMD2</accession>
<reference evidence="2 3" key="1">
    <citation type="journal article" date="2018" name="IMA Fungus">
        <title>IMA Genome-F 10: Nine draft genome sequences of Claviceps purpurea s.lat., including C. arundinis, C. humidiphila, and C. cf. spartinae, pseudomolecules for the pitch canker pathogen Fusarium circinatum, draft genome of Davidsoniella eucalypti, Grosmannia galeiformis, Quambalaria eucalypti, and Teratosphaeria destructans.</title>
        <authorList>
            <person name="Wingfield B.D."/>
            <person name="Liu M."/>
            <person name="Nguyen H.D."/>
            <person name="Lane F.A."/>
            <person name="Morgan S.W."/>
            <person name="De Vos L."/>
            <person name="Wilken P.M."/>
            <person name="Duong T.A."/>
            <person name="Aylward J."/>
            <person name="Coetzee M.P."/>
            <person name="Dadej K."/>
            <person name="De Beer Z.W."/>
            <person name="Findlay W."/>
            <person name="Havenga M."/>
            <person name="Kolarik M."/>
            <person name="Menzies J.G."/>
            <person name="Naidoo K."/>
            <person name="Pochopski O."/>
            <person name="Shoukouhi P."/>
            <person name="Santana Q.C."/>
            <person name="Seifert K.A."/>
            <person name="Soal N."/>
            <person name="Steenkamp E.T."/>
            <person name="Tatham C.T."/>
            <person name="van der Nest M.A."/>
            <person name="Wingfield M.J."/>
        </authorList>
    </citation>
    <scope>NUCLEOTIDE SEQUENCE [LARGE SCALE GENOMIC DNA]</scope>
    <source>
        <strain evidence="2">CMW44962</strain>
    </source>
</reference>
<keyword evidence="3" id="KW-1185">Reference proteome</keyword>
<proteinExistence type="predicted"/>
<feature type="chain" id="PRO_5040906121" evidence="1">
    <location>
        <begin position="19"/>
        <end position="179"/>
    </location>
</feature>
<gene>
    <name evidence="2" type="ORF">Tdes44962_MAKER04450</name>
</gene>
<evidence type="ECO:0000313" key="2">
    <source>
        <dbReference type="EMBL" id="KAH9824499.1"/>
    </source>
</evidence>
<dbReference type="OrthoDB" id="10367748at2759"/>
<dbReference type="Proteomes" id="UP001138500">
    <property type="component" value="Unassembled WGS sequence"/>
</dbReference>
<dbReference type="EMBL" id="RIBY02002156">
    <property type="protein sequence ID" value="KAH9824499.1"/>
    <property type="molecule type" value="Genomic_DNA"/>
</dbReference>
<feature type="signal peptide" evidence="1">
    <location>
        <begin position="1"/>
        <end position="18"/>
    </location>
</feature>
<evidence type="ECO:0000313" key="3">
    <source>
        <dbReference type="Proteomes" id="UP001138500"/>
    </source>
</evidence>
<sequence length="179" mass="18855">MRFLTTILPLAFIATATASALPSGGFLTGPGPAAFPNNGAVVPTTNVDQETCGSITGQLAHYNVPLTATIVVLYDAFKCSPDTITAHDFLLLLVGGRLDIYAKIEAVINAKIVAAGWDIVLTKVTVAELVTKCGLNVEIDTVSIFLTALDLDVHAFIAFWVQLSVTVGVSEQSCKVISF</sequence>
<organism evidence="2 3">
    <name type="scientific">Teratosphaeria destructans</name>
    <dbReference type="NCBI Taxonomy" id="418781"/>
    <lineage>
        <taxon>Eukaryota</taxon>
        <taxon>Fungi</taxon>
        <taxon>Dikarya</taxon>
        <taxon>Ascomycota</taxon>
        <taxon>Pezizomycotina</taxon>
        <taxon>Dothideomycetes</taxon>
        <taxon>Dothideomycetidae</taxon>
        <taxon>Mycosphaerellales</taxon>
        <taxon>Teratosphaeriaceae</taxon>
        <taxon>Teratosphaeria</taxon>
    </lineage>
</organism>
<evidence type="ECO:0000256" key="1">
    <source>
        <dbReference type="SAM" id="SignalP"/>
    </source>
</evidence>
<protein>
    <submittedName>
        <fullName evidence="2">Uncharacterized protein</fullName>
    </submittedName>
</protein>
<name>A0A9W7SMD2_9PEZI</name>
<keyword evidence="1" id="KW-0732">Signal</keyword>
<dbReference type="AlphaFoldDB" id="A0A9W7SMD2"/>
<reference evidence="2 3" key="2">
    <citation type="journal article" date="2021" name="Curr. Genet.">
        <title>Genetic response to nitrogen starvation in the aggressive Eucalyptus foliar pathogen Teratosphaeria destructans.</title>
        <authorList>
            <person name="Havenga M."/>
            <person name="Wingfield B.D."/>
            <person name="Wingfield M.J."/>
            <person name="Dreyer L.L."/>
            <person name="Roets F."/>
            <person name="Aylward J."/>
        </authorList>
    </citation>
    <scope>NUCLEOTIDE SEQUENCE [LARGE SCALE GENOMIC DNA]</scope>
    <source>
        <strain evidence="2">CMW44962</strain>
    </source>
</reference>